<name>A0ABN8AEY5_9BACI</name>
<dbReference type="Pfam" id="PF09339">
    <property type="entry name" value="HTH_IclR"/>
    <property type="match status" value="1"/>
</dbReference>
<comment type="caution">
    <text evidence="6">The sequence shown here is derived from an EMBL/GenBank/DDBJ whole genome shotgun (WGS) entry which is preliminary data.</text>
</comment>
<keyword evidence="7" id="KW-1185">Reference proteome</keyword>
<evidence type="ECO:0000313" key="7">
    <source>
        <dbReference type="Proteomes" id="UP000789833"/>
    </source>
</evidence>
<dbReference type="CDD" id="cd00090">
    <property type="entry name" value="HTH_ARSR"/>
    <property type="match status" value="1"/>
</dbReference>
<dbReference type="InterPro" id="IPR036388">
    <property type="entry name" value="WH-like_DNA-bd_sf"/>
</dbReference>
<dbReference type="PANTHER" id="PTHR30136:SF35">
    <property type="entry name" value="HTH-TYPE TRANSCRIPTIONAL REGULATOR RV1719"/>
    <property type="match status" value="1"/>
</dbReference>
<evidence type="ECO:0000313" key="6">
    <source>
        <dbReference type="EMBL" id="CAG9622287.1"/>
    </source>
</evidence>
<dbReference type="InterPro" id="IPR050707">
    <property type="entry name" value="HTH_MetabolicPath_Reg"/>
</dbReference>
<dbReference type="PROSITE" id="PS51078">
    <property type="entry name" value="ICLR_ED"/>
    <property type="match status" value="1"/>
</dbReference>
<accession>A0ABN8AEY5</accession>
<evidence type="ECO:0000256" key="2">
    <source>
        <dbReference type="ARBA" id="ARBA00023125"/>
    </source>
</evidence>
<dbReference type="InterPro" id="IPR029016">
    <property type="entry name" value="GAF-like_dom_sf"/>
</dbReference>
<protein>
    <submittedName>
        <fullName evidence="6">Transcriptional repressor IclR</fullName>
    </submittedName>
</protein>
<dbReference type="RefSeq" id="WP_230502611.1">
    <property type="nucleotide sequence ID" value="NZ_CAKJTJ010000019.1"/>
</dbReference>
<feature type="domain" description="IclR-ED" evidence="5">
    <location>
        <begin position="65"/>
        <end position="248"/>
    </location>
</feature>
<dbReference type="PROSITE" id="PS51077">
    <property type="entry name" value="HTH_ICLR"/>
    <property type="match status" value="1"/>
</dbReference>
<keyword evidence="1" id="KW-0805">Transcription regulation</keyword>
<dbReference type="SUPFAM" id="SSF46785">
    <property type="entry name" value="Winged helix' DNA-binding domain"/>
    <property type="match status" value="1"/>
</dbReference>
<evidence type="ECO:0000259" key="5">
    <source>
        <dbReference type="PROSITE" id="PS51078"/>
    </source>
</evidence>
<dbReference type="InterPro" id="IPR036390">
    <property type="entry name" value="WH_DNA-bd_sf"/>
</dbReference>
<dbReference type="Pfam" id="PF01614">
    <property type="entry name" value="IclR_C"/>
    <property type="match status" value="1"/>
</dbReference>
<evidence type="ECO:0000259" key="4">
    <source>
        <dbReference type="PROSITE" id="PS51077"/>
    </source>
</evidence>
<dbReference type="InterPro" id="IPR005471">
    <property type="entry name" value="Tscrpt_reg_IclR_N"/>
</dbReference>
<evidence type="ECO:0000256" key="3">
    <source>
        <dbReference type="ARBA" id="ARBA00023163"/>
    </source>
</evidence>
<dbReference type="EMBL" id="CAKJTJ010000019">
    <property type="protein sequence ID" value="CAG9622287.1"/>
    <property type="molecule type" value="Genomic_DNA"/>
</dbReference>
<sequence length="250" mass="28064">MIQSVERAMEILEILKGSPKGMGVSEIANQLGVAKSTAHRLLMTLESGSYVRKVGKDSLYCLGLKFLEMNQVVVDSLNVVEIARPHLEKLSKESGEIVHLVMLDGNELLYIDKVENSSTIRIYSQIGKRAALYCTGVGKAILAKYDEEQLDDYINHNSFHKYTEYTLTTPEELKTTLKEVRNNGFAFDNQEHEIGIRCVAAAVFDSSRKAKYGISITGPVSRMIDQHLETYIPKLTETADNISRQLGYRK</sequence>
<dbReference type="Proteomes" id="UP000789833">
    <property type="component" value="Unassembled WGS sequence"/>
</dbReference>
<dbReference type="Gene3D" id="3.30.450.40">
    <property type="match status" value="1"/>
</dbReference>
<dbReference type="InterPro" id="IPR011991">
    <property type="entry name" value="ArsR-like_HTH"/>
</dbReference>
<keyword evidence="3" id="KW-0804">Transcription</keyword>
<reference evidence="6 7" key="1">
    <citation type="submission" date="2021-10" db="EMBL/GenBank/DDBJ databases">
        <authorList>
            <person name="Criscuolo A."/>
        </authorList>
    </citation>
    <scope>NUCLEOTIDE SEQUENCE [LARGE SCALE GENOMIC DNA]</scope>
    <source>
        <strain evidence="7">CIP 111883</strain>
    </source>
</reference>
<dbReference type="InterPro" id="IPR014757">
    <property type="entry name" value="Tscrpt_reg_IclR_C"/>
</dbReference>
<dbReference type="PANTHER" id="PTHR30136">
    <property type="entry name" value="HELIX-TURN-HELIX TRANSCRIPTIONAL REGULATOR, ICLR FAMILY"/>
    <property type="match status" value="1"/>
</dbReference>
<keyword evidence="2" id="KW-0238">DNA-binding</keyword>
<feature type="domain" description="HTH iclR-type" evidence="4">
    <location>
        <begin position="2"/>
        <end position="64"/>
    </location>
</feature>
<proteinExistence type="predicted"/>
<organism evidence="6 7">
    <name type="scientific">Sutcliffiella rhizosphaerae</name>
    <dbReference type="NCBI Taxonomy" id="2880967"/>
    <lineage>
        <taxon>Bacteria</taxon>
        <taxon>Bacillati</taxon>
        <taxon>Bacillota</taxon>
        <taxon>Bacilli</taxon>
        <taxon>Bacillales</taxon>
        <taxon>Bacillaceae</taxon>
        <taxon>Sutcliffiella</taxon>
    </lineage>
</organism>
<dbReference type="Gene3D" id="1.10.10.10">
    <property type="entry name" value="Winged helix-like DNA-binding domain superfamily/Winged helix DNA-binding domain"/>
    <property type="match status" value="1"/>
</dbReference>
<dbReference type="SMART" id="SM00346">
    <property type="entry name" value="HTH_ICLR"/>
    <property type="match status" value="1"/>
</dbReference>
<dbReference type="SUPFAM" id="SSF55781">
    <property type="entry name" value="GAF domain-like"/>
    <property type="match status" value="1"/>
</dbReference>
<evidence type="ECO:0000256" key="1">
    <source>
        <dbReference type="ARBA" id="ARBA00023015"/>
    </source>
</evidence>
<gene>
    <name evidence="6" type="primary">iclR</name>
    <name evidence="6" type="ORF">BACCIP111883_03078</name>
</gene>